<dbReference type="OrthoDB" id="10261556at2759"/>
<dbReference type="VEuPathDB" id="PlasmoDB:PGAL8A_00168900"/>
<dbReference type="InterPro" id="IPR036397">
    <property type="entry name" value="RNaseH_sf"/>
</dbReference>
<keyword evidence="3" id="KW-1185">Reference proteome</keyword>
<organism evidence="2 3">
    <name type="scientific">Plasmodium gallinaceum</name>
    <dbReference type="NCBI Taxonomy" id="5849"/>
    <lineage>
        <taxon>Eukaryota</taxon>
        <taxon>Sar</taxon>
        <taxon>Alveolata</taxon>
        <taxon>Apicomplexa</taxon>
        <taxon>Aconoidasida</taxon>
        <taxon>Haemosporida</taxon>
        <taxon>Plasmodiidae</taxon>
        <taxon>Plasmodium</taxon>
        <taxon>Plasmodium (Haemamoeba)</taxon>
    </lineage>
</organism>
<dbReference type="InterPro" id="IPR052408">
    <property type="entry name" value="Exonuclease_MUT-7-like"/>
</dbReference>
<reference evidence="2" key="1">
    <citation type="submission" date="2015-04" db="EMBL/GenBank/DDBJ databases">
        <authorList>
            <consortium name="Pathogen Informatics"/>
        </authorList>
    </citation>
    <scope>NUCLEOTIDE SEQUENCE [LARGE SCALE GENOMIC DNA]</scope>
    <source>
        <strain evidence="2">8A</strain>
    </source>
</reference>
<evidence type="ECO:0000313" key="2">
    <source>
        <dbReference type="EMBL" id="CRG93982.1"/>
    </source>
</evidence>
<sequence length="709" mass="85098">MQKHCIKLKCNKQNYFSTTEYGFKLFPTFPSKINKLMVKLNYSSLHIYENKSDKICKDFFFEKLKKTWPKKNYSTKNHICDSDILIDLDHSANNKIYVKENIYDIIEPLCKNKKVEEISANVIFFVLKFLNTKNVATVDEYKDNIKRIYFNLIKCYHKIFKSTNENGEFIFCIFNDDIIKSVSPSLKKSKKTVIHDMVLNSLEFYFKNNINNMNRLNINLLCEIIKYKNFFYVLNNINYDKNQLKEKLNVKNIDYLFHEFLNDKIYFSNAVELASLFYSEKMSITKPFKKDSTFNCLILLKNILNIQSKNLLFLFLNSLKYNCLKKEIFLFLLSADSLTGFPSNYWGYLATREYLLLYNSEVRKIDGVKKIEINDETKKGENYEYSNNINNEYYNLPYNMKNILLLRNINEFKKLMISLKNEQQKHWEEKIYNIEDTYNIESHGNIITIQDINDNLKKKKKRYFVAIDLEWYKNQQVSIISISTNKQIYIVDLLNIDYNFKLLTYSFFKWLLENPFIYKLFYNFSSDMQKISSFFQNISHLNSFVNVIDLKDPLYINTKSDKNINCDYNVFNFELFNRDIIEKNDTDLFKKVINSNLYDLNNKIKNNCNKFENTIIFHEKINKIHFKSLNDMCQNFLKRKLNKQLQLSDWRKRPLTEDQINYASIDSYNLIEIEEKLTEYNYSSTCLSNNNNLINIFIQKYKMKNCIWE</sequence>
<dbReference type="AlphaFoldDB" id="A0A1J1GNW0"/>
<dbReference type="SUPFAM" id="SSF53098">
    <property type="entry name" value="Ribonuclease H-like"/>
    <property type="match status" value="1"/>
</dbReference>
<dbReference type="EMBL" id="CVMV01000019">
    <property type="protein sequence ID" value="CRG93982.1"/>
    <property type="molecule type" value="Genomic_DNA"/>
</dbReference>
<dbReference type="Pfam" id="PF01612">
    <property type="entry name" value="DNA_pol_A_exo1"/>
    <property type="match status" value="1"/>
</dbReference>
<evidence type="ECO:0000313" key="3">
    <source>
        <dbReference type="Proteomes" id="UP000220797"/>
    </source>
</evidence>
<gene>
    <name evidence="2" type="ORF">PGAL8A_00168900</name>
</gene>
<keyword evidence="2" id="KW-0378">Hydrolase</keyword>
<feature type="domain" description="3'-5' exonuclease" evidence="1">
    <location>
        <begin position="604"/>
        <end position="678"/>
    </location>
</feature>
<dbReference type="InterPro" id="IPR002562">
    <property type="entry name" value="3'-5'_exonuclease_dom"/>
</dbReference>
<dbReference type="Gene3D" id="3.30.420.10">
    <property type="entry name" value="Ribonuclease H-like superfamily/Ribonuclease H"/>
    <property type="match status" value="1"/>
</dbReference>
<proteinExistence type="predicted"/>
<keyword evidence="2" id="KW-0540">Nuclease</keyword>
<dbReference type="Proteomes" id="UP000220797">
    <property type="component" value="Unassembled WGS sequence"/>
</dbReference>
<keyword evidence="2" id="KW-0269">Exonuclease</keyword>
<name>A0A1J1GNW0_PLAGA</name>
<dbReference type="InterPro" id="IPR012337">
    <property type="entry name" value="RNaseH-like_sf"/>
</dbReference>
<accession>A0A1J1GNW0</accession>
<comment type="caution">
    <text evidence="2">The sequence shown here is derived from an EMBL/GenBank/DDBJ whole genome shotgun (WGS) entry which is preliminary data.</text>
</comment>
<protein>
    <submittedName>
        <fullName evidence="2">Exonuclease, putative</fullName>
    </submittedName>
</protein>
<dbReference type="GO" id="GO:0003676">
    <property type="term" value="F:nucleic acid binding"/>
    <property type="evidence" value="ECO:0007669"/>
    <property type="project" value="InterPro"/>
</dbReference>
<dbReference type="GO" id="GO:0008408">
    <property type="term" value="F:3'-5' exonuclease activity"/>
    <property type="evidence" value="ECO:0007669"/>
    <property type="project" value="InterPro"/>
</dbReference>
<dbReference type="GO" id="GO:0006139">
    <property type="term" value="P:nucleobase-containing compound metabolic process"/>
    <property type="evidence" value="ECO:0007669"/>
    <property type="project" value="InterPro"/>
</dbReference>
<dbReference type="RefSeq" id="XP_028526803.1">
    <property type="nucleotide sequence ID" value="XM_028670008.1"/>
</dbReference>
<dbReference type="PANTHER" id="PTHR47765">
    <property type="entry name" value="3'-5' EXONUCLEASE DOMAIN-CONTAINING PROTEIN"/>
    <property type="match status" value="1"/>
</dbReference>
<dbReference type="PANTHER" id="PTHR47765:SF2">
    <property type="entry name" value="EXONUCLEASE MUT-7 HOMOLOG"/>
    <property type="match status" value="1"/>
</dbReference>
<dbReference type="GeneID" id="39730216"/>
<evidence type="ECO:0000259" key="1">
    <source>
        <dbReference type="Pfam" id="PF01612"/>
    </source>
</evidence>
<dbReference type="OMA" id="SFFKWLL"/>